<feature type="region of interest" description="Disordered" evidence="1">
    <location>
        <begin position="55"/>
        <end position="77"/>
    </location>
</feature>
<name>A0ABQ9ZE58_9CRUS</name>
<dbReference type="EMBL" id="JAOYFB010000003">
    <property type="protein sequence ID" value="KAK4011202.1"/>
    <property type="molecule type" value="Genomic_DNA"/>
</dbReference>
<evidence type="ECO:0000256" key="1">
    <source>
        <dbReference type="SAM" id="MobiDB-lite"/>
    </source>
</evidence>
<sequence length="77" mass="9047">MTDAKQIILSYSSLIKYRQLQVQPPHQLQRQLNLQLQRPHHLQHHLRLADSMGMDERTSRPYNNLHVAGPERESLLA</sequence>
<gene>
    <name evidence="2" type="ORF">OUZ56_020315</name>
</gene>
<accession>A0ABQ9ZE58</accession>
<evidence type="ECO:0000313" key="3">
    <source>
        <dbReference type="Proteomes" id="UP001234178"/>
    </source>
</evidence>
<evidence type="ECO:0000313" key="2">
    <source>
        <dbReference type="EMBL" id="KAK4011202.1"/>
    </source>
</evidence>
<proteinExistence type="predicted"/>
<organism evidence="2 3">
    <name type="scientific">Daphnia magna</name>
    <dbReference type="NCBI Taxonomy" id="35525"/>
    <lineage>
        <taxon>Eukaryota</taxon>
        <taxon>Metazoa</taxon>
        <taxon>Ecdysozoa</taxon>
        <taxon>Arthropoda</taxon>
        <taxon>Crustacea</taxon>
        <taxon>Branchiopoda</taxon>
        <taxon>Diplostraca</taxon>
        <taxon>Cladocera</taxon>
        <taxon>Anomopoda</taxon>
        <taxon>Daphniidae</taxon>
        <taxon>Daphnia</taxon>
    </lineage>
</organism>
<keyword evidence="3" id="KW-1185">Reference proteome</keyword>
<protein>
    <submittedName>
        <fullName evidence="2">Uncharacterized protein</fullName>
    </submittedName>
</protein>
<comment type="caution">
    <text evidence="2">The sequence shown here is derived from an EMBL/GenBank/DDBJ whole genome shotgun (WGS) entry which is preliminary data.</text>
</comment>
<reference evidence="2 3" key="1">
    <citation type="journal article" date="2023" name="Nucleic Acids Res.">
        <title>The hologenome of Daphnia magna reveals possible DNA methylation and microbiome-mediated evolution of the host genome.</title>
        <authorList>
            <person name="Chaturvedi A."/>
            <person name="Li X."/>
            <person name="Dhandapani V."/>
            <person name="Marshall H."/>
            <person name="Kissane S."/>
            <person name="Cuenca-Cambronero M."/>
            <person name="Asole G."/>
            <person name="Calvet F."/>
            <person name="Ruiz-Romero M."/>
            <person name="Marangio P."/>
            <person name="Guigo R."/>
            <person name="Rago D."/>
            <person name="Mirbahai L."/>
            <person name="Eastwood N."/>
            <person name="Colbourne J.K."/>
            <person name="Zhou J."/>
            <person name="Mallon E."/>
            <person name="Orsini L."/>
        </authorList>
    </citation>
    <scope>NUCLEOTIDE SEQUENCE [LARGE SCALE GENOMIC DNA]</scope>
    <source>
        <strain evidence="2">LRV0_1</strain>
    </source>
</reference>
<dbReference type="Proteomes" id="UP001234178">
    <property type="component" value="Unassembled WGS sequence"/>
</dbReference>